<keyword evidence="3 11" id="KW-0597">Phosphoprotein</keyword>
<dbReference type="GO" id="GO:0005524">
    <property type="term" value="F:ATP binding"/>
    <property type="evidence" value="ECO:0007669"/>
    <property type="project" value="UniProtKB-KW"/>
</dbReference>
<dbReference type="InterPro" id="IPR008207">
    <property type="entry name" value="Sig_transdc_His_kin_Hpt_dom"/>
</dbReference>
<evidence type="ECO:0000256" key="5">
    <source>
        <dbReference type="ARBA" id="ARBA00022741"/>
    </source>
</evidence>
<dbReference type="Pfam" id="PF01627">
    <property type="entry name" value="Hpt"/>
    <property type="match status" value="1"/>
</dbReference>
<dbReference type="InterPro" id="IPR011006">
    <property type="entry name" value="CheY-like_superfamily"/>
</dbReference>
<evidence type="ECO:0000256" key="7">
    <source>
        <dbReference type="ARBA" id="ARBA00022989"/>
    </source>
</evidence>
<evidence type="ECO:0000256" key="9">
    <source>
        <dbReference type="ARBA" id="ARBA00023136"/>
    </source>
</evidence>
<comment type="caution">
    <text evidence="11">Lacks conserved residue(s) required for the propagation of feature annotation.</text>
</comment>
<dbReference type="Gene3D" id="1.20.120.160">
    <property type="entry name" value="HPT domain"/>
    <property type="match status" value="1"/>
</dbReference>
<evidence type="ECO:0000256" key="4">
    <source>
        <dbReference type="ARBA" id="ARBA00022692"/>
    </source>
</evidence>
<dbReference type="PANTHER" id="PTHR45339:SF1">
    <property type="entry name" value="HYBRID SIGNAL TRANSDUCTION HISTIDINE KINASE J"/>
    <property type="match status" value="1"/>
</dbReference>
<keyword evidence="4" id="KW-0812">Transmembrane</keyword>
<evidence type="ECO:0000256" key="10">
    <source>
        <dbReference type="PROSITE-ProRule" id="PRU00110"/>
    </source>
</evidence>
<comment type="caution">
    <text evidence="14">The sequence shown here is derived from an EMBL/GenBank/DDBJ whole genome shotgun (WGS) entry which is preliminary data.</text>
</comment>
<gene>
    <name evidence="14" type="ORF">OMM_01032</name>
</gene>
<name>A0A1V1PEZ2_9BACT</name>
<feature type="domain" description="HPt" evidence="13">
    <location>
        <begin position="339"/>
        <end position="436"/>
    </location>
</feature>
<feature type="modified residue" description="Phosphohistidine" evidence="10">
    <location>
        <position position="378"/>
    </location>
</feature>
<protein>
    <submittedName>
        <fullName evidence="14">Uncharacterized protein</fullName>
    </submittedName>
</protein>
<keyword evidence="8" id="KW-0902">Two-component regulatory system</keyword>
<keyword evidence="5" id="KW-0547">Nucleotide-binding</keyword>
<keyword evidence="9" id="KW-0472">Membrane</keyword>
<dbReference type="GO" id="GO:0000160">
    <property type="term" value="P:phosphorelay signal transduction system"/>
    <property type="evidence" value="ECO:0007669"/>
    <property type="project" value="UniProtKB-KW"/>
</dbReference>
<evidence type="ECO:0000256" key="3">
    <source>
        <dbReference type="ARBA" id="ARBA00022553"/>
    </source>
</evidence>
<feature type="modified residue" description="4-aspartylphosphate" evidence="11">
    <location>
        <position position="227"/>
    </location>
</feature>
<proteinExistence type="predicted"/>
<dbReference type="EMBL" id="ATBP01000070">
    <property type="protein sequence ID" value="ETR73346.1"/>
    <property type="molecule type" value="Genomic_DNA"/>
</dbReference>
<dbReference type="AlphaFoldDB" id="A0A1V1PEZ2"/>
<evidence type="ECO:0000256" key="2">
    <source>
        <dbReference type="ARBA" id="ARBA00022475"/>
    </source>
</evidence>
<keyword evidence="7" id="KW-1133">Transmembrane helix</keyword>
<dbReference type="SUPFAM" id="SSF47226">
    <property type="entry name" value="Histidine-containing phosphotransfer domain, HPT domain"/>
    <property type="match status" value="1"/>
</dbReference>
<feature type="domain" description="Response regulatory" evidence="12">
    <location>
        <begin position="12"/>
        <end position="126"/>
    </location>
</feature>
<dbReference type="SUPFAM" id="SSF52172">
    <property type="entry name" value="CheY-like"/>
    <property type="match status" value="2"/>
</dbReference>
<dbReference type="Pfam" id="PF00072">
    <property type="entry name" value="Response_reg"/>
    <property type="match status" value="2"/>
</dbReference>
<evidence type="ECO:0000256" key="6">
    <source>
        <dbReference type="ARBA" id="ARBA00022840"/>
    </source>
</evidence>
<organism evidence="14 15">
    <name type="scientific">Candidatus Magnetoglobus multicellularis str. Araruama</name>
    <dbReference type="NCBI Taxonomy" id="890399"/>
    <lineage>
        <taxon>Bacteria</taxon>
        <taxon>Pseudomonadati</taxon>
        <taxon>Thermodesulfobacteriota</taxon>
        <taxon>Desulfobacteria</taxon>
        <taxon>Desulfobacterales</taxon>
        <taxon>Desulfobacteraceae</taxon>
        <taxon>Candidatus Magnetoglobus</taxon>
    </lineage>
</organism>
<keyword evidence="2" id="KW-1003">Cell membrane</keyword>
<comment type="subcellular location">
    <subcellularLocation>
        <location evidence="1">Cell membrane</location>
        <topology evidence="1">Multi-pass membrane protein</topology>
    </subcellularLocation>
</comment>
<keyword evidence="6" id="KW-0067">ATP-binding</keyword>
<dbReference type="PROSITE" id="PS50110">
    <property type="entry name" value="RESPONSE_REGULATORY"/>
    <property type="match status" value="2"/>
</dbReference>
<dbReference type="CDD" id="cd17546">
    <property type="entry name" value="REC_hyHK_CKI1_RcsC-like"/>
    <property type="match status" value="1"/>
</dbReference>
<dbReference type="Proteomes" id="UP000189670">
    <property type="component" value="Unassembled WGS sequence"/>
</dbReference>
<dbReference type="SMART" id="SM00448">
    <property type="entry name" value="REC"/>
    <property type="match status" value="2"/>
</dbReference>
<dbReference type="PROSITE" id="PS50894">
    <property type="entry name" value="HPT"/>
    <property type="match status" value="1"/>
</dbReference>
<feature type="domain" description="Response regulatory" evidence="12">
    <location>
        <begin position="172"/>
        <end position="297"/>
    </location>
</feature>
<dbReference type="PANTHER" id="PTHR45339">
    <property type="entry name" value="HYBRID SIGNAL TRANSDUCTION HISTIDINE KINASE J"/>
    <property type="match status" value="1"/>
</dbReference>
<accession>A0A1V1PEZ2</accession>
<dbReference type="InterPro" id="IPR001789">
    <property type="entry name" value="Sig_transdc_resp-reg_receiver"/>
</dbReference>
<dbReference type="GO" id="GO:0004672">
    <property type="term" value="F:protein kinase activity"/>
    <property type="evidence" value="ECO:0007669"/>
    <property type="project" value="UniProtKB-ARBA"/>
</dbReference>
<reference evidence="15" key="1">
    <citation type="submission" date="2012-11" db="EMBL/GenBank/DDBJ databases">
        <authorList>
            <person name="Lucero-Rivera Y.E."/>
            <person name="Tovar-Ramirez D."/>
        </authorList>
    </citation>
    <scope>NUCLEOTIDE SEQUENCE [LARGE SCALE GENOMIC DNA]</scope>
    <source>
        <strain evidence="15">Araruama</strain>
    </source>
</reference>
<evidence type="ECO:0000256" key="11">
    <source>
        <dbReference type="PROSITE-ProRule" id="PRU00169"/>
    </source>
</evidence>
<dbReference type="Gene3D" id="3.40.50.2300">
    <property type="match status" value="2"/>
</dbReference>
<sequence length="523" mass="59563">MKIDHCHEKIKILYVYHPDRMEEKVLCQMLEQSTYQVYLASQKQQALDAVQHETIDIALVSVHIPFMDPYILCHQINTKQKFTPTLLVVSSAESVDIPKALAQGVSDLIISPYIKQLIFARINNYIRLFKLESLLKSKSRARGVESATHKQSPLPMVKDAQTHKQYQFKDTRILLAEDNEVNQQLMNNILAQSGIDVDIANDGQGAVDKIRNVLKNNQPMYDLILMDLQMPVMDGFAASHAINELLEQENKPDIPIVAITAHTSVHSREKCLRTGMVDFLAKPIDPEACLDMVSQWIHSEKIEQAKKDSLCLEKSVSFSTNIQIPEINFKIGLKRAAGNESLLKKMLLEFYSSYQHTGGQLQQFNKEGKYEDLRVMTHTLKGLGGNIGAENLHQNALLLEQAIKKNSSEDIDISINKLVETIDRLMNGIKQNLDWLEEKQPTQQSSNKGRKKDQSLKSAFDNLYTILDQGRTSATDYFRELADQIPESMKTDAKRLESLIESYDYEKAQLLVKRLQKEAICQY</sequence>
<evidence type="ECO:0000259" key="13">
    <source>
        <dbReference type="PROSITE" id="PS50894"/>
    </source>
</evidence>
<evidence type="ECO:0000256" key="1">
    <source>
        <dbReference type="ARBA" id="ARBA00004651"/>
    </source>
</evidence>
<dbReference type="GO" id="GO:0005886">
    <property type="term" value="C:plasma membrane"/>
    <property type="evidence" value="ECO:0007669"/>
    <property type="project" value="UniProtKB-SubCell"/>
</dbReference>
<evidence type="ECO:0000313" key="15">
    <source>
        <dbReference type="Proteomes" id="UP000189670"/>
    </source>
</evidence>
<evidence type="ECO:0000313" key="14">
    <source>
        <dbReference type="EMBL" id="ETR73346.1"/>
    </source>
</evidence>
<dbReference type="InterPro" id="IPR036641">
    <property type="entry name" value="HPT_dom_sf"/>
</dbReference>
<evidence type="ECO:0000259" key="12">
    <source>
        <dbReference type="PROSITE" id="PS50110"/>
    </source>
</evidence>
<evidence type="ECO:0000256" key="8">
    <source>
        <dbReference type="ARBA" id="ARBA00023012"/>
    </source>
</evidence>